<proteinExistence type="predicted"/>
<dbReference type="GO" id="GO:0016746">
    <property type="term" value="F:acyltransferase activity"/>
    <property type="evidence" value="ECO:0007669"/>
    <property type="project" value="UniProtKB-KW"/>
</dbReference>
<dbReference type="InterPro" id="IPR000182">
    <property type="entry name" value="GNAT_dom"/>
</dbReference>
<dbReference type="InterPro" id="IPR016181">
    <property type="entry name" value="Acyl_CoA_acyltransferase"/>
</dbReference>
<dbReference type="Pfam" id="PF00583">
    <property type="entry name" value="Acetyltransf_1"/>
    <property type="match status" value="1"/>
</dbReference>
<gene>
    <name evidence="4" type="ORF">FJN17_24185</name>
</gene>
<organism evidence="4 5">
    <name type="scientific">Bradyrhizobium symbiodeficiens</name>
    <dbReference type="NCBI Taxonomy" id="1404367"/>
    <lineage>
        <taxon>Bacteria</taxon>
        <taxon>Pseudomonadati</taxon>
        <taxon>Pseudomonadota</taxon>
        <taxon>Alphaproteobacteria</taxon>
        <taxon>Hyphomicrobiales</taxon>
        <taxon>Nitrobacteraceae</taxon>
        <taxon>Bradyrhizobium</taxon>
    </lineage>
</organism>
<keyword evidence="2 4" id="KW-0012">Acyltransferase</keyword>
<feature type="domain" description="N-acetyltransferase" evidence="3">
    <location>
        <begin position="24"/>
        <end position="182"/>
    </location>
</feature>
<evidence type="ECO:0000313" key="4">
    <source>
        <dbReference type="EMBL" id="QDF40419.1"/>
    </source>
</evidence>
<reference evidence="5" key="1">
    <citation type="submission" date="2019-06" db="EMBL/GenBank/DDBJ databases">
        <title>Whole-Genome Sequence of Bradyrhizobium sp. 3 Strain 65S1MB.</title>
        <authorList>
            <person name="Bromfield E.S.P."/>
            <person name="Cloutier S."/>
            <person name="Nguyen H.D.T."/>
        </authorList>
    </citation>
    <scope>NUCLEOTIDE SEQUENCE [LARGE SCALE GENOMIC DNA]</scope>
    <source>
        <strain evidence="5">65S1MB</strain>
    </source>
</reference>
<dbReference type="CDD" id="cd04301">
    <property type="entry name" value="NAT_SF"/>
    <property type="match status" value="1"/>
</dbReference>
<name>A0ABX5WB26_9BRAD</name>
<evidence type="ECO:0000313" key="5">
    <source>
        <dbReference type="Proteomes" id="UP000319298"/>
    </source>
</evidence>
<evidence type="ECO:0000256" key="2">
    <source>
        <dbReference type="ARBA" id="ARBA00023315"/>
    </source>
</evidence>
<dbReference type="EC" id="2.3.1.-" evidence="4"/>
<dbReference type="PANTHER" id="PTHR43072">
    <property type="entry name" value="N-ACETYLTRANSFERASE"/>
    <property type="match status" value="1"/>
</dbReference>
<dbReference type="Gene3D" id="3.40.630.30">
    <property type="match status" value="1"/>
</dbReference>
<accession>A0ABX5WB26</accession>
<keyword evidence="5" id="KW-1185">Reference proteome</keyword>
<dbReference type="RefSeq" id="WP_140481324.1">
    <property type="nucleotide sequence ID" value="NZ_CP041090.2"/>
</dbReference>
<sequence>MSTLRLEDLKQYSDTLRTRDGTALDVRFVEPRDTDELQHYFRSLSTRSRYNRFFGAISELPNGLLHDFLQIGERERFTVVATMMVDGFETIVAEARYALHAETATLEFGLSVHDRWQDRGIATALMKNLECRAAALGAEHIFGDTLRSNETMISLARKSGFAFVTHPDDWKLVRFDKGISVAAKDIPCASWRLAALSRQAESPSASV</sequence>
<dbReference type="PROSITE" id="PS51186">
    <property type="entry name" value="GNAT"/>
    <property type="match status" value="1"/>
</dbReference>
<keyword evidence="1 4" id="KW-0808">Transferase</keyword>
<evidence type="ECO:0000259" key="3">
    <source>
        <dbReference type="PROSITE" id="PS51186"/>
    </source>
</evidence>
<dbReference type="EMBL" id="CP041090">
    <property type="protein sequence ID" value="QDF40419.1"/>
    <property type="molecule type" value="Genomic_DNA"/>
</dbReference>
<dbReference type="PANTHER" id="PTHR43072:SF23">
    <property type="entry name" value="UPF0039 PROTEIN C11D3.02C"/>
    <property type="match status" value="1"/>
</dbReference>
<evidence type="ECO:0000256" key="1">
    <source>
        <dbReference type="ARBA" id="ARBA00022679"/>
    </source>
</evidence>
<protein>
    <submittedName>
        <fullName evidence="4">GNAT family N-acetyltransferase</fullName>
        <ecNumber evidence="4">2.3.1.-</ecNumber>
    </submittedName>
</protein>
<reference evidence="4 5" key="2">
    <citation type="journal article" date="2020" name="Int. J. Syst. Evol. Microbiol.">
        <title>Description and complete genome sequences of Bradyrhizobium symbiodeficiens sp. nov., a non-symbiotic bacterium associated with legumes native to Canada.</title>
        <authorList>
            <person name="Bromfield E.S.P."/>
            <person name="Cloutier S."/>
            <person name="Nguyen H.D.T."/>
        </authorList>
    </citation>
    <scope>NUCLEOTIDE SEQUENCE [LARGE SCALE GENOMIC DNA]</scope>
    <source>
        <strain evidence="4 5">65S1MB</strain>
    </source>
</reference>
<dbReference type="SUPFAM" id="SSF55729">
    <property type="entry name" value="Acyl-CoA N-acyltransferases (Nat)"/>
    <property type="match status" value="1"/>
</dbReference>
<dbReference type="Proteomes" id="UP000319298">
    <property type="component" value="Chromosome"/>
</dbReference>